<dbReference type="GO" id="GO:0016020">
    <property type="term" value="C:membrane"/>
    <property type="evidence" value="ECO:0007669"/>
    <property type="project" value="UniProtKB-SubCell"/>
</dbReference>
<name>A0A1X7PA59_9HYPH</name>
<dbReference type="Proteomes" id="UP000193083">
    <property type="component" value="Unassembled WGS sequence"/>
</dbReference>
<evidence type="ECO:0000256" key="5">
    <source>
        <dbReference type="ARBA" id="ARBA00022734"/>
    </source>
</evidence>
<evidence type="ECO:0000256" key="4">
    <source>
        <dbReference type="ARBA" id="ARBA00022475"/>
    </source>
</evidence>
<dbReference type="InterPro" id="IPR012413">
    <property type="entry name" value="BA14K"/>
</dbReference>
<comment type="function">
    <text evidence="6">Has immunoglobulin-binding and hemagglutination properties, and can bind to mannose. Essential for virulence. May be involved in LPS biosynthesis or polysaccharide transport.</text>
</comment>
<comment type="similarity">
    <text evidence="2">Belongs to the BA14k family.</text>
</comment>
<evidence type="ECO:0000313" key="9">
    <source>
        <dbReference type="Proteomes" id="UP000193083"/>
    </source>
</evidence>
<dbReference type="AlphaFoldDB" id="A0A1X7PA59"/>
<proteinExistence type="inferred from homology"/>
<comment type="subcellular location">
    <subcellularLocation>
        <location evidence="1">Membrane</location>
        <topology evidence="1">Single-pass membrane protein</topology>
    </subcellularLocation>
</comment>
<gene>
    <name evidence="8" type="ORF">SAMN02982922_3579</name>
</gene>
<evidence type="ECO:0000256" key="1">
    <source>
        <dbReference type="ARBA" id="ARBA00004167"/>
    </source>
</evidence>
<keyword evidence="4" id="KW-1003">Cell membrane</keyword>
<feature type="chain" id="PRO_5012982319" description="Lectin-like protein BA14k" evidence="7">
    <location>
        <begin position="21"/>
        <end position="130"/>
    </location>
</feature>
<sequence length="130" mass="15072">MWKAALGLAAILLAASPAGAGEWQYDPATDVIYHGSVPVARWYNERPAMETGARRYHSPRHYRLRHVPRCPHRLCGYPLPIYKAHRPLPPLQGPTAHVDWCAARYRSYDAWTDTYQPYHGPRRYCRSPYR</sequence>
<reference evidence="9" key="1">
    <citation type="submission" date="2017-04" db="EMBL/GenBank/DDBJ databases">
        <authorList>
            <person name="Varghese N."/>
            <person name="Submissions S."/>
        </authorList>
    </citation>
    <scope>NUCLEOTIDE SEQUENCE [LARGE SCALE GENOMIC DNA]</scope>
    <source>
        <strain evidence="9">B5P</strain>
    </source>
</reference>
<dbReference type="GO" id="GO:0030246">
    <property type="term" value="F:carbohydrate binding"/>
    <property type="evidence" value="ECO:0007669"/>
    <property type="project" value="UniProtKB-KW"/>
</dbReference>
<dbReference type="EMBL" id="FXBL01000004">
    <property type="protein sequence ID" value="SMH47784.1"/>
    <property type="molecule type" value="Genomic_DNA"/>
</dbReference>
<protein>
    <recommendedName>
        <fullName evidence="3">Lectin-like protein BA14k</fullName>
    </recommendedName>
</protein>
<evidence type="ECO:0000256" key="7">
    <source>
        <dbReference type="SAM" id="SignalP"/>
    </source>
</evidence>
<evidence type="ECO:0000313" key="8">
    <source>
        <dbReference type="EMBL" id="SMH47784.1"/>
    </source>
</evidence>
<organism evidence="8 9">
    <name type="scientific">Mesorhizobium australicum</name>
    <dbReference type="NCBI Taxonomy" id="536018"/>
    <lineage>
        <taxon>Bacteria</taxon>
        <taxon>Pseudomonadati</taxon>
        <taxon>Pseudomonadota</taxon>
        <taxon>Alphaproteobacteria</taxon>
        <taxon>Hyphomicrobiales</taxon>
        <taxon>Phyllobacteriaceae</taxon>
        <taxon>Mesorhizobium</taxon>
    </lineage>
</organism>
<evidence type="ECO:0000256" key="3">
    <source>
        <dbReference type="ARBA" id="ARBA00020552"/>
    </source>
</evidence>
<feature type="signal peptide" evidence="7">
    <location>
        <begin position="1"/>
        <end position="20"/>
    </location>
</feature>
<evidence type="ECO:0000256" key="6">
    <source>
        <dbReference type="ARBA" id="ARBA00025321"/>
    </source>
</evidence>
<keyword evidence="5" id="KW-0430">Lectin</keyword>
<dbReference type="Pfam" id="PF07886">
    <property type="entry name" value="BA14K"/>
    <property type="match status" value="1"/>
</dbReference>
<keyword evidence="9" id="KW-1185">Reference proteome</keyword>
<keyword evidence="7" id="KW-0732">Signal</keyword>
<accession>A0A1X7PA59</accession>
<evidence type="ECO:0000256" key="2">
    <source>
        <dbReference type="ARBA" id="ARBA00010270"/>
    </source>
</evidence>
<keyword evidence="4" id="KW-0472">Membrane</keyword>